<feature type="transmembrane region" description="Helical" evidence="6">
    <location>
        <begin position="376"/>
        <end position="397"/>
    </location>
</feature>
<keyword evidence="5 6" id="KW-0472">Membrane</keyword>
<evidence type="ECO:0000256" key="3">
    <source>
        <dbReference type="ARBA" id="ARBA00022692"/>
    </source>
</evidence>
<feature type="transmembrane region" description="Helical" evidence="6">
    <location>
        <begin position="476"/>
        <end position="494"/>
    </location>
</feature>
<feature type="transmembrane region" description="Helical" evidence="6">
    <location>
        <begin position="311"/>
        <end position="329"/>
    </location>
</feature>
<evidence type="ECO:0000256" key="5">
    <source>
        <dbReference type="ARBA" id="ARBA00023136"/>
    </source>
</evidence>
<dbReference type="PANTHER" id="PTHR48022">
    <property type="entry name" value="PLASTIDIC GLUCOSE TRANSPORTER 4"/>
    <property type="match status" value="1"/>
</dbReference>
<dbReference type="OrthoDB" id="6612291at2759"/>
<dbReference type="FunFam" id="1.20.1250.20:FF:000078">
    <property type="entry name" value="MFS maltose transporter, putative"/>
    <property type="match status" value="1"/>
</dbReference>
<comment type="similarity">
    <text evidence="2">Belongs to the major facilitator superfamily. Sugar transporter (TC 2.A.1.1) family.</text>
</comment>
<evidence type="ECO:0000256" key="4">
    <source>
        <dbReference type="ARBA" id="ARBA00022989"/>
    </source>
</evidence>
<feature type="transmembrane region" description="Helical" evidence="6">
    <location>
        <begin position="105"/>
        <end position="127"/>
    </location>
</feature>
<dbReference type="InterPro" id="IPR050360">
    <property type="entry name" value="MFS_Sugar_Transporters"/>
</dbReference>
<keyword evidence="9" id="KW-1185">Reference proteome</keyword>
<gene>
    <name evidence="8" type="ORF">ASPACDRAFT_53411</name>
</gene>
<dbReference type="InterPro" id="IPR036259">
    <property type="entry name" value="MFS_trans_sf"/>
</dbReference>
<evidence type="ECO:0000256" key="6">
    <source>
        <dbReference type="SAM" id="Phobius"/>
    </source>
</evidence>
<dbReference type="GO" id="GO:0005351">
    <property type="term" value="F:carbohydrate:proton symporter activity"/>
    <property type="evidence" value="ECO:0007669"/>
    <property type="project" value="TreeGrafter"/>
</dbReference>
<dbReference type="VEuPathDB" id="FungiDB:ASPACDRAFT_53411"/>
<feature type="transmembrane region" description="Helical" evidence="6">
    <location>
        <begin position="403"/>
        <end position="426"/>
    </location>
</feature>
<evidence type="ECO:0000313" key="9">
    <source>
        <dbReference type="Proteomes" id="UP000184546"/>
    </source>
</evidence>
<dbReference type="OMA" id="NNCIDAR"/>
<sequence length="521" mass="56383">MSESKIDDLGKVEHIEHGKACTLIKDEPDAAIQEFRAREESMSTWQAVKSYKRIFIYAIVPFLCGMAYGYDTVASSATVAMPAFLMSFGAVNPVTHSLYAPSIWSALWTAMSNLGQAIGAFSIGPLAEQIGRRYAIVSCALLSCAGVAVQFTSTTRWSLLIGKILNGVCIGGIMACGTTYAADIAPLKLRGPILQGLVLFTVAMQGTALGIIRAMVPNKAPVAWKIVFAIQWPVAVLLFLALLIPESPTWLLSQGKVDATRASLVRLYGQNNSIELRLQSLQMTLAAEASTQSQQKASFIECFRARNLKRTLTVCLMMFGTGLLGVAFLNQNTYILLTLGLPSAHAYDVGVGGFFLACVVIIVSWLFTDRIGHRRLWLIGVGGNVLGMATVGGLAFVNNQAGLWAIAVVMNLLIPWQIYTCTGMAWTMTPEIASSRLRQHTQSIGFLVQAVSSWLFHMIVPYIYNTDAGDLGAKTGFVFAGLSALLLGASWFVVPETAGRSVEEIDAAYEQGISPRKFHTI</sequence>
<dbReference type="Proteomes" id="UP000184546">
    <property type="component" value="Unassembled WGS sequence"/>
</dbReference>
<accession>A0A1L9WNS9</accession>
<dbReference type="InterPro" id="IPR005828">
    <property type="entry name" value="MFS_sugar_transport-like"/>
</dbReference>
<dbReference type="PANTHER" id="PTHR48022:SF33">
    <property type="entry name" value="SUGAR PERMEASE, PUTATIVE (AFU_ORTHOLOGUE AFUA_6G12040)-RELATED"/>
    <property type="match status" value="1"/>
</dbReference>
<dbReference type="Pfam" id="PF00083">
    <property type="entry name" value="Sugar_tr"/>
    <property type="match status" value="1"/>
</dbReference>
<dbReference type="InterPro" id="IPR005829">
    <property type="entry name" value="Sugar_transporter_CS"/>
</dbReference>
<protein>
    <recommendedName>
        <fullName evidence="7">Major facilitator superfamily (MFS) profile domain-containing protein</fullName>
    </recommendedName>
</protein>
<proteinExistence type="inferred from homology"/>
<evidence type="ECO:0000313" key="8">
    <source>
        <dbReference type="EMBL" id="OJJ97806.1"/>
    </source>
</evidence>
<name>A0A1L9WNS9_ASPA1</name>
<dbReference type="AlphaFoldDB" id="A0A1L9WNS9"/>
<dbReference type="GO" id="GO:0016020">
    <property type="term" value="C:membrane"/>
    <property type="evidence" value="ECO:0007669"/>
    <property type="project" value="UniProtKB-SubCell"/>
</dbReference>
<dbReference type="RefSeq" id="XP_020054146.1">
    <property type="nucleotide sequence ID" value="XM_020202746.1"/>
</dbReference>
<evidence type="ECO:0000256" key="1">
    <source>
        <dbReference type="ARBA" id="ARBA00004141"/>
    </source>
</evidence>
<evidence type="ECO:0000259" key="7">
    <source>
        <dbReference type="PROSITE" id="PS50850"/>
    </source>
</evidence>
<feature type="transmembrane region" description="Helical" evidence="6">
    <location>
        <begin position="197"/>
        <end position="216"/>
    </location>
</feature>
<dbReference type="PROSITE" id="PS00216">
    <property type="entry name" value="SUGAR_TRANSPORT_1"/>
    <property type="match status" value="1"/>
</dbReference>
<feature type="transmembrane region" description="Helical" evidence="6">
    <location>
        <begin position="134"/>
        <end position="152"/>
    </location>
</feature>
<organism evidence="8 9">
    <name type="scientific">Aspergillus aculeatus (strain ATCC 16872 / CBS 172.66 / WB 5094)</name>
    <dbReference type="NCBI Taxonomy" id="690307"/>
    <lineage>
        <taxon>Eukaryota</taxon>
        <taxon>Fungi</taxon>
        <taxon>Dikarya</taxon>
        <taxon>Ascomycota</taxon>
        <taxon>Pezizomycotina</taxon>
        <taxon>Eurotiomycetes</taxon>
        <taxon>Eurotiomycetidae</taxon>
        <taxon>Eurotiales</taxon>
        <taxon>Aspergillaceae</taxon>
        <taxon>Aspergillus</taxon>
        <taxon>Aspergillus subgen. Circumdati</taxon>
    </lineage>
</organism>
<keyword evidence="4 6" id="KW-1133">Transmembrane helix</keyword>
<feature type="transmembrane region" description="Helical" evidence="6">
    <location>
        <begin position="446"/>
        <end position="464"/>
    </location>
</feature>
<evidence type="ECO:0000256" key="2">
    <source>
        <dbReference type="ARBA" id="ARBA00010992"/>
    </source>
</evidence>
<feature type="transmembrane region" description="Helical" evidence="6">
    <location>
        <begin position="349"/>
        <end position="367"/>
    </location>
</feature>
<dbReference type="Gene3D" id="1.20.1250.20">
    <property type="entry name" value="MFS general substrate transporter like domains"/>
    <property type="match status" value="1"/>
</dbReference>
<feature type="transmembrane region" description="Helical" evidence="6">
    <location>
        <begin position="164"/>
        <end position="185"/>
    </location>
</feature>
<feature type="domain" description="Major facilitator superfamily (MFS) profile" evidence="7">
    <location>
        <begin position="57"/>
        <end position="498"/>
    </location>
</feature>
<reference evidence="9" key="1">
    <citation type="journal article" date="2017" name="Genome Biol.">
        <title>Comparative genomics reveals high biological diversity and specific adaptations in the industrially and medically important fungal genus Aspergillus.</title>
        <authorList>
            <person name="de Vries R.P."/>
            <person name="Riley R."/>
            <person name="Wiebenga A."/>
            <person name="Aguilar-Osorio G."/>
            <person name="Amillis S."/>
            <person name="Uchima C.A."/>
            <person name="Anderluh G."/>
            <person name="Asadollahi M."/>
            <person name="Askin M."/>
            <person name="Barry K."/>
            <person name="Battaglia E."/>
            <person name="Bayram O."/>
            <person name="Benocci T."/>
            <person name="Braus-Stromeyer S.A."/>
            <person name="Caldana C."/>
            <person name="Canovas D."/>
            <person name="Cerqueira G.C."/>
            <person name="Chen F."/>
            <person name="Chen W."/>
            <person name="Choi C."/>
            <person name="Clum A."/>
            <person name="Dos Santos R.A."/>
            <person name="Damasio A.R."/>
            <person name="Diallinas G."/>
            <person name="Emri T."/>
            <person name="Fekete E."/>
            <person name="Flipphi M."/>
            <person name="Freyberg S."/>
            <person name="Gallo A."/>
            <person name="Gournas C."/>
            <person name="Habgood R."/>
            <person name="Hainaut M."/>
            <person name="Harispe M.L."/>
            <person name="Henrissat B."/>
            <person name="Hilden K.S."/>
            <person name="Hope R."/>
            <person name="Hossain A."/>
            <person name="Karabika E."/>
            <person name="Karaffa L."/>
            <person name="Karanyi Z."/>
            <person name="Krasevec N."/>
            <person name="Kuo A."/>
            <person name="Kusch H."/>
            <person name="LaButti K."/>
            <person name="Lagendijk E.L."/>
            <person name="Lapidus A."/>
            <person name="Levasseur A."/>
            <person name="Lindquist E."/>
            <person name="Lipzen A."/>
            <person name="Logrieco A.F."/>
            <person name="MacCabe A."/>
            <person name="Maekelae M.R."/>
            <person name="Malavazi I."/>
            <person name="Melin P."/>
            <person name="Meyer V."/>
            <person name="Mielnichuk N."/>
            <person name="Miskei M."/>
            <person name="Molnar A.P."/>
            <person name="Mule G."/>
            <person name="Ngan C.Y."/>
            <person name="Orejas M."/>
            <person name="Orosz E."/>
            <person name="Ouedraogo J.P."/>
            <person name="Overkamp K.M."/>
            <person name="Park H.-S."/>
            <person name="Perrone G."/>
            <person name="Piumi F."/>
            <person name="Punt P.J."/>
            <person name="Ram A.F."/>
            <person name="Ramon A."/>
            <person name="Rauscher S."/>
            <person name="Record E."/>
            <person name="Riano-Pachon D.M."/>
            <person name="Robert V."/>
            <person name="Roehrig J."/>
            <person name="Ruller R."/>
            <person name="Salamov A."/>
            <person name="Salih N.S."/>
            <person name="Samson R.A."/>
            <person name="Sandor E."/>
            <person name="Sanguinetti M."/>
            <person name="Schuetze T."/>
            <person name="Sepcic K."/>
            <person name="Shelest E."/>
            <person name="Sherlock G."/>
            <person name="Sophianopoulou V."/>
            <person name="Squina F.M."/>
            <person name="Sun H."/>
            <person name="Susca A."/>
            <person name="Todd R.B."/>
            <person name="Tsang A."/>
            <person name="Unkles S.E."/>
            <person name="van de Wiele N."/>
            <person name="van Rossen-Uffink D."/>
            <person name="Oliveira J.V."/>
            <person name="Vesth T.C."/>
            <person name="Visser J."/>
            <person name="Yu J.-H."/>
            <person name="Zhou M."/>
            <person name="Andersen M.R."/>
            <person name="Archer D.B."/>
            <person name="Baker S.E."/>
            <person name="Benoit I."/>
            <person name="Brakhage A.A."/>
            <person name="Braus G.H."/>
            <person name="Fischer R."/>
            <person name="Frisvad J.C."/>
            <person name="Goldman G.H."/>
            <person name="Houbraken J."/>
            <person name="Oakley B."/>
            <person name="Pocsi I."/>
            <person name="Scazzocchio C."/>
            <person name="Seiboth B."/>
            <person name="vanKuyk P.A."/>
            <person name="Wortman J."/>
            <person name="Dyer P.S."/>
            <person name="Grigoriev I.V."/>
        </authorList>
    </citation>
    <scope>NUCLEOTIDE SEQUENCE [LARGE SCALE GENOMIC DNA]</scope>
    <source>
        <strain evidence="9">ATCC 16872 / CBS 172.66 / WB 5094</strain>
    </source>
</reference>
<dbReference type="PROSITE" id="PS50850">
    <property type="entry name" value="MFS"/>
    <property type="match status" value="1"/>
</dbReference>
<dbReference type="GeneID" id="30976560"/>
<feature type="transmembrane region" description="Helical" evidence="6">
    <location>
        <begin position="54"/>
        <end position="85"/>
    </location>
</feature>
<dbReference type="EMBL" id="KV878981">
    <property type="protein sequence ID" value="OJJ97806.1"/>
    <property type="molecule type" value="Genomic_DNA"/>
</dbReference>
<dbReference type="SUPFAM" id="SSF103473">
    <property type="entry name" value="MFS general substrate transporter"/>
    <property type="match status" value="1"/>
</dbReference>
<comment type="subcellular location">
    <subcellularLocation>
        <location evidence="1">Membrane</location>
        <topology evidence="1">Multi-pass membrane protein</topology>
    </subcellularLocation>
</comment>
<keyword evidence="3 6" id="KW-0812">Transmembrane</keyword>
<feature type="transmembrane region" description="Helical" evidence="6">
    <location>
        <begin position="222"/>
        <end position="244"/>
    </location>
</feature>
<dbReference type="InterPro" id="IPR020846">
    <property type="entry name" value="MFS_dom"/>
</dbReference>